<feature type="transmembrane region" description="Helical" evidence="1">
    <location>
        <begin position="13"/>
        <end position="31"/>
    </location>
</feature>
<evidence type="ECO:0000313" key="3">
    <source>
        <dbReference type="Proteomes" id="UP000250918"/>
    </source>
</evidence>
<gene>
    <name evidence="2" type="ORF">C3F09_05710</name>
</gene>
<reference evidence="2 3" key="1">
    <citation type="journal article" date="2018" name="ISME J.">
        <title>A methanotrophic archaeon couples anaerobic oxidation of methane to Fe(III) reduction.</title>
        <authorList>
            <person name="Cai C."/>
            <person name="Leu A.O."/>
            <person name="Xie G.J."/>
            <person name="Guo J."/>
            <person name="Feng Y."/>
            <person name="Zhao J.X."/>
            <person name="Tyson G.W."/>
            <person name="Yuan Z."/>
            <person name="Hu S."/>
        </authorList>
    </citation>
    <scope>NUCLEOTIDE SEQUENCE [LARGE SCALE GENOMIC DNA]</scope>
    <source>
        <strain evidence="2">FeB_12</strain>
    </source>
</reference>
<proteinExistence type="predicted"/>
<dbReference type="Proteomes" id="UP000250918">
    <property type="component" value="Unassembled WGS sequence"/>
</dbReference>
<dbReference type="AlphaFoldDB" id="A0A855X3A7"/>
<name>A0A855X3A7_9BACT</name>
<organism evidence="2 3">
    <name type="scientific">candidate division GN15 bacterium</name>
    <dbReference type="NCBI Taxonomy" id="2072418"/>
    <lineage>
        <taxon>Bacteria</taxon>
        <taxon>candidate division GN15</taxon>
    </lineage>
</organism>
<keyword evidence="1" id="KW-0812">Transmembrane</keyword>
<accession>A0A855X3A7</accession>
<protein>
    <submittedName>
        <fullName evidence="2">Uncharacterized protein</fullName>
    </submittedName>
</protein>
<keyword evidence="1" id="KW-1133">Transmembrane helix</keyword>
<keyword evidence="1" id="KW-0472">Membrane</keyword>
<sequence>MDQLVNLLREKDILLGLFTIVFSVVYAYAATRFFKWLRRKRDEEKSAFLEAVSQGLMDDTLHTLQDFANIYKGVHGLSSEDFSYRYGLVRQLRMFLVDLVMKKTEIKAKDRIVAVKDVLTRFISEIEESEPFAGLPNAERTLITDISRMIESGDTHGANQKVKDIAGLIEARQEELALVSKANKWAIPLAIIGTVFTLVFGFVSVFK</sequence>
<evidence type="ECO:0000313" key="2">
    <source>
        <dbReference type="EMBL" id="PWB73101.1"/>
    </source>
</evidence>
<dbReference type="EMBL" id="PQAP01000065">
    <property type="protein sequence ID" value="PWB73101.1"/>
    <property type="molecule type" value="Genomic_DNA"/>
</dbReference>
<comment type="caution">
    <text evidence="2">The sequence shown here is derived from an EMBL/GenBank/DDBJ whole genome shotgun (WGS) entry which is preliminary data.</text>
</comment>
<evidence type="ECO:0000256" key="1">
    <source>
        <dbReference type="SAM" id="Phobius"/>
    </source>
</evidence>
<feature type="transmembrane region" description="Helical" evidence="1">
    <location>
        <begin position="185"/>
        <end position="206"/>
    </location>
</feature>